<dbReference type="PANTHER" id="PTHR12110:SF21">
    <property type="entry name" value="XYLOSE ISOMERASE-LIKE TIM BARREL DOMAIN-CONTAINING PROTEIN"/>
    <property type="match status" value="1"/>
</dbReference>
<evidence type="ECO:0000259" key="1">
    <source>
        <dbReference type="Pfam" id="PF01261"/>
    </source>
</evidence>
<dbReference type="InParanoid" id="S0EVU7"/>
<dbReference type="eggNOG" id="COG1082">
    <property type="taxonomic scope" value="Bacteria"/>
</dbReference>
<dbReference type="RefSeq" id="WP_016483444.1">
    <property type="nucleotide sequence ID" value="NC_021487.1"/>
</dbReference>
<dbReference type="Gene3D" id="3.20.20.150">
    <property type="entry name" value="Divalent-metal-dependent TIM barrel enzymes"/>
    <property type="match status" value="1"/>
</dbReference>
<evidence type="ECO:0000313" key="3">
    <source>
        <dbReference type="Proteomes" id="UP000014227"/>
    </source>
</evidence>
<name>S0EVU7_CHTCT</name>
<dbReference type="EMBL" id="HF951689">
    <property type="protein sequence ID" value="CCW35921.1"/>
    <property type="molecule type" value="Genomic_DNA"/>
</dbReference>
<organism evidence="2 3">
    <name type="scientific">Chthonomonas calidirosea (strain DSM 23976 / ICMP 18418 / T49)</name>
    <dbReference type="NCBI Taxonomy" id="1303518"/>
    <lineage>
        <taxon>Bacteria</taxon>
        <taxon>Bacillati</taxon>
        <taxon>Armatimonadota</taxon>
        <taxon>Chthonomonadia</taxon>
        <taxon>Chthonomonadales</taxon>
        <taxon>Chthonomonadaceae</taxon>
        <taxon>Chthonomonas</taxon>
    </lineage>
</organism>
<dbReference type="PATRIC" id="fig|1303518.3.peg.2187"/>
<gene>
    <name evidence="2" type="ORF">CCALI_02114</name>
</gene>
<dbReference type="GO" id="GO:0016853">
    <property type="term" value="F:isomerase activity"/>
    <property type="evidence" value="ECO:0007669"/>
    <property type="project" value="UniProtKB-KW"/>
</dbReference>
<dbReference type="AlphaFoldDB" id="S0EVU7"/>
<sequence>MHRSQLAINTVSLRGSLEEILAACAEAGFENVEFALGQVRDRPVSELRHLLQRHRLRCIGGFETGLEAFSDREQRAANHARVIENARLLAQLGSRCCLVVGTDGPTHAGADPIGVLAEAFATVADAIADTDVRLCLEFNWSPLVKSLRTAVEVVQRTGRANVGVLFDPAHYHCTPTKFEQINATSVAHIYHVHVDDMRDKPGELSHCNDDRVLPGQGCLDLRAIFDALERYGYKGYYSIEMFSKELWALPPLEAAKRMYDSLLPYCEETR</sequence>
<proteinExistence type="predicted"/>
<dbReference type="HOGENOM" id="CLU_1029335_0_0_0"/>
<keyword evidence="2" id="KW-0413">Isomerase</keyword>
<accession>S0EVU7</accession>
<dbReference type="OrthoDB" id="9787068at2"/>
<dbReference type="InterPro" id="IPR050312">
    <property type="entry name" value="IolE/XylAMocC-like"/>
</dbReference>
<keyword evidence="3" id="KW-1185">Reference proteome</keyword>
<dbReference type="SUPFAM" id="SSF51658">
    <property type="entry name" value="Xylose isomerase-like"/>
    <property type="match status" value="1"/>
</dbReference>
<reference evidence="3" key="1">
    <citation type="submission" date="2013-03" db="EMBL/GenBank/DDBJ databases">
        <title>Genome sequence of Chthonomonas calidirosea, the first sequenced genome from the Armatimonadetes phylum (formally candidate division OP10).</title>
        <authorList>
            <person name="Lee K.C.Y."/>
            <person name="Morgan X.C."/>
            <person name="Dunfield P.F."/>
            <person name="Tamas I."/>
            <person name="Houghton K.M."/>
            <person name="Vyssotski M."/>
            <person name="Ryan J.L.J."/>
            <person name="Lagutin K."/>
            <person name="McDonald I.R."/>
            <person name="Stott M.B."/>
        </authorList>
    </citation>
    <scope>NUCLEOTIDE SEQUENCE [LARGE SCALE GENOMIC DNA]</scope>
    <source>
        <strain evidence="3">DSM 23976 / ICMP 18418 / T49</strain>
    </source>
</reference>
<protein>
    <submittedName>
        <fullName evidence="2">Sugar phosphate isomerases/epimerases</fullName>
    </submittedName>
</protein>
<dbReference type="STRING" id="454171.CP488_01976"/>
<dbReference type="Pfam" id="PF01261">
    <property type="entry name" value="AP_endonuc_2"/>
    <property type="match status" value="1"/>
</dbReference>
<evidence type="ECO:0000313" key="2">
    <source>
        <dbReference type="EMBL" id="CCW35921.1"/>
    </source>
</evidence>
<feature type="domain" description="Xylose isomerase-like TIM barrel" evidence="1">
    <location>
        <begin position="21"/>
        <end position="256"/>
    </location>
</feature>
<dbReference type="Proteomes" id="UP000014227">
    <property type="component" value="Chromosome I"/>
</dbReference>
<dbReference type="PANTHER" id="PTHR12110">
    <property type="entry name" value="HYDROXYPYRUVATE ISOMERASE"/>
    <property type="match status" value="1"/>
</dbReference>
<dbReference type="InterPro" id="IPR036237">
    <property type="entry name" value="Xyl_isomerase-like_sf"/>
</dbReference>
<dbReference type="InterPro" id="IPR013022">
    <property type="entry name" value="Xyl_isomerase-like_TIM-brl"/>
</dbReference>
<dbReference type="KEGG" id="ccz:CCALI_02114"/>